<accession>A0ACB8ZHY3</accession>
<protein>
    <submittedName>
        <fullName evidence="1">Uncharacterized protein</fullName>
    </submittedName>
</protein>
<keyword evidence="2" id="KW-1185">Reference proteome</keyword>
<dbReference type="Proteomes" id="UP001055879">
    <property type="component" value="Linkage Group LG10"/>
</dbReference>
<reference evidence="2" key="1">
    <citation type="journal article" date="2022" name="Mol. Ecol. Resour.">
        <title>The genomes of chicory, endive, great burdock and yacon provide insights into Asteraceae palaeo-polyploidization history and plant inulin production.</title>
        <authorList>
            <person name="Fan W."/>
            <person name="Wang S."/>
            <person name="Wang H."/>
            <person name="Wang A."/>
            <person name="Jiang F."/>
            <person name="Liu H."/>
            <person name="Zhao H."/>
            <person name="Xu D."/>
            <person name="Zhang Y."/>
        </authorList>
    </citation>
    <scope>NUCLEOTIDE SEQUENCE [LARGE SCALE GENOMIC DNA]</scope>
    <source>
        <strain evidence="2">cv. Niubang</strain>
    </source>
</reference>
<sequence>MLKSKIGFPHPTCAKQCHELVHNIPTQNDNFLISGRELSRPRNGNFKYQSPFNLLTEVSFLLENSNHSSLKKSFFNWGDYSRVVVPWFHGWKSGLLNRIWSVYLVFPNPNIPAHRIRGSDSIMSSSAPEFSDNSENEVQQSQLDAQIHSSPPATGISHPSTSTPNIPYPAQLGANALGQAAYPYPDPYYRSIYAPYESQPYPTQPYPVQPMVHLQLMGIQQAGVPLPSDTVEEPVFVNAKQYHGILRRRQCRAKAESENKAHKSRKPYLHESRHLHALRRSRGCGGRFEKKDKHQKEMGSDDNSESQVNINLNSDKT</sequence>
<organism evidence="1 2">
    <name type="scientific">Arctium lappa</name>
    <name type="common">Greater burdock</name>
    <name type="synonym">Lappa major</name>
    <dbReference type="NCBI Taxonomy" id="4217"/>
    <lineage>
        <taxon>Eukaryota</taxon>
        <taxon>Viridiplantae</taxon>
        <taxon>Streptophyta</taxon>
        <taxon>Embryophyta</taxon>
        <taxon>Tracheophyta</taxon>
        <taxon>Spermatophyta</taxon>
        <taxon>Magnoliopsida</taxon>
        <taxon>eudicotyledons</taxon>
        <taxon>Gunneridae</taxon>
        <taxon>Pentapetalae</taxon>
        <taxon>asterids</taxon>
        <taxon>campanulids</taxon>
        <taxon>Asterales</taxon>
        <taxon>Asteraceae</taxon>
        <taxon>Carduoideae</taxon>
        <taxon>Cardueae</taxon>
        <taxon>Arctiinae</taxon>
        <taxon>Arctium</taxon>
    </lineage>
</organism>
<comment type="caution">
    <text evidence="1">The sequence shown here is derived from an EMBL/GenBank/DDBJ whole genome shotgun (WGS) entry which is preliminary data.</text>
</comment>
<evidence type="ECO:0000313" key="2">
    <source>
        <dbReference type="Proteomes" id="UP001055879"/>
    </source>
</evidence>
<evidence type="ECO:0000313" key="1">
    <source>
        <dbReference type="EMBL" id="KAI3697612.1"/>
    </source>
</evidence>
<dbReference type="EMBL" id="CM042056">
    <property type="protein sequence ID" value="KAI3697612.1"/>
    <property type="molecule type" value="Genomic_DNA"/>
</dbReference>
<reference evidence="1 2" key="2">
    <citation type="journal article" date="2022" name="Mol. Ecol. Resour.">
        <title>The genomes of chicory, endive, great burdock and yacon provide insights into Asteraceae paleo-polyploidization history and plant inulin production.</title>
        <authorList>
            <person name="Fan W."/>
            <person name="Wang S."/>
            <person name="Wang H."/>
            <person name="Wang A."/>
            <person name="Jiang F."/>
            <person name="Liu H."/>
            <person name="Zhao H."/>
            <person name="Xu D."/>
            <person name="Zhang Y."/>
        </authorList>
    </citation>
    <scope>NUCLEOTIDE SEQUENCE [LARGE SCALE GENOMIC DNA]</scope>
    <source>
        <strain evidence="2">cv. Niubang</strain>
    </source>
</reference>
<gene>
    <name evidence="1" type="ORF">L6452_30706</name>
</gene>
<name>A0ACB8ZHY3_ARCLA</name>
<proteinExistence type="predicted"/>